<evidence type="ECO:0000256" key="1">
    <source>
        <dbReference type="ARBA" id="ARBA00001946"/>
    </source>
</evidence>
<organism evidence="12 13">
    <name type="scientific">Flavihumibacter stibioxidans</name>
    <dbReference type="NCBI Taxonomy" id="1834163"/>
    <lineage>
        <taxon>Bacteria</taxon>
        <taxon>Pseudomonadati</taxon>
        <taxon>Bacteroidota</taxon>
        <taxon>Chitinophagia</taxon>
        <taxon>Chitinophagales</taxon>
        <taxon>Chitinophagaceae</taxon>
        <taxon>Flavihumibacter</taxon>
    </lineage>
</organism>
<dbReference type="InterPro" id="IPR003374">
    <property type="entry name" value="ApbE-like_sf"/>
</dbReference>
<evidence type="ECO:0000256" key="11">
    <source>
        <dbReference type="PIRNR" id="PIRNR006268"/>
    </source>
</evidence>
<evidence type="ECO:0000256" key="6">
    <source>
        <dbReference type="ARBA" id="ARBA00022723"/>
    </source>
</evidence>
<gene>
    <name evidence="12" type="ORF">BC349_01940</name>
</gene>
<evidence type="ECO:0000256" key="3">
    <source>
        <dbReference type="ARBA" id="ARBA00016337"/>
    </source>
</evidence>
<proteinExistence type="inferred from homology"/>
<dbReference type="PANTHER" id="PTHR30040">
    <property type="entry name" value="THIAMINE BIOSYNTHESIS LIPOPROTEIN APBE"/>
    <property type="match status" value="1"/>
</dbReference>
<dbReference type="PANTHER" id="PTHR30040:SF2">
    <property type="entry name" value="FAD:PROTEIN FMN TRANSFERASE"/>
    <property type="match status" value="1"/>
</dbReference>
<dbReference type="PIRSF" id="PIRSF006268">
    <property type="entry name" value="ApbE"/>
    <property type="match status" value="1"/>
</dbReference>
<dbReference type="Pfam" id="PF02424">
    <property type="entry name" value="ApbE"/>
    <property type="match status" value="1"/>
</dbReference>
<keyword evidence="5 11" id="KW-0808">Transferase</keyword>
<dbReference type="EMBL" id="MBUA01000001">
    <property type="protein sequence ID" value="MBC6489714.1"/>
    <property type="molecule type" value="Genomic_DNA"/>
</dbReference>
<reference evidence="12 13" key="1">
    <citation type="submission" date="2016-07" db="EMBL/GenBank/DDBJ databases">
        <title>Genome analysis of Flavihumibacter stibioxidans YS-17.</title>
        <authorList>
            <person name="Shi K."/>
            <person name="Han Y."/>
            <person name="Wang G."/>
        </authorList>
    </citation>
    <scope>NUCLEOTIDE SEQUENCE [LARGE SCALE GENOMIC DNA]</scope>
    <source>
        <strain evidence="12 13">YS-17</strain>
    </source>
</reference>
<dbReference type="InterPro" id="IPR024932">
    <property type="entry name" value="ApbE"/>
</dbReference>
<comment type="cofactor">
    <cofactor evidence="1">
        <name>Mg(2+)</name>
        <dbReference type="ChEBI" id="CHEBI:18420"/>
    </cofactor>
</comment>
<accession>A0ABR7M5B1</accession>
<dbReference type="EC" id="2.7.1.180" evidence="2 11"/>
<dbReference type="Gene3D" id="3.10.520.10">
    <property type="entry name" value="ApbE-like domains"/>
    <property type="match status" value="1"/>
</dbReference>
<keyword evidence="13" id="KW-1185">Reference proteome</keyword>
<comment type="caution">
    <text evidence="12">The sequence shown here is derived from an EMBL/GenBank/DDBJ whole genome shotgun (WGS) entry which is preliminary data.</text>
</comment>
<evidence type="ECO:0000256" key="4">
    <source>
        <dbReference type="ARBA" id="ARBA00022630"/>
    </source>
</evidence>
<dbReference type="SUPFAM" id="SSF143631">
    <property type="entry name" value="ApbE-like"/>
    <property type="match status" value="1"/>
</dbReference>
<keyword evidence="8 11" id="KW-0460">Magnesium</keyword>
<dbReference type="Proteomes" id="UP000765802">
    <property type="component" value="Unassembled WGS sequence"/>
</dbReference>
<name>A0ABR7M5B1_9BACT</name>
<comment type="similarity">
    <text evidence="11">Belongs to the ApbE family.</text>
</comment>
<evidence type="ECO:0000256" key="7">
    <source>
        <dbReference type="ARBA" id="ARBA00022827"/>
    </source>
</evidence>
<evidence type="ECO:0000256" key="5">
    <source>
        <dbReference type="ARBA" id="ARBA00022679"/>
    </source>
</evidence>
<keyword evidence="7 11" id="KW-0274">FAD</keyword>
<comment type="catalytic activity">
    <reaction evidence="10 11">
        <text>L-threonyl-[protein] + FAD = FMN-L-threonyl-[protein] + AMP + H(+)</text>
        <dbReference type="Rhea" id="RHEA:36847"/>
        <dbReference type="Rhea" id="RHEA-COMP:11060"/>
        <dbReference type="Rhea" id="RHEA-COMP:11061"/>
        <dbReference type="ChEBI" id="CHEBI:15378"/>
        <dbReference type="ChEBI" id="CHEBI:30013"/>
        <dbReference type="ChEBI" id="CHEBI:57692"/>
        <dbReference type="ChEBI" id="CHEBI:74257"/>
        <dbReference type="ChEBI" id="CHEBI:456215"/>
        <dbReference type="EC" id="2.7.1.180"/>
    </reaction>
</comment>
<sequence length="333" mass="36808">MFIIFWLISINNSYAQPKRYSFTEPKMGAPFTIVLYAADSSTAASVSEDCFHLVDSLVLIFSDYIDSSELNRLCAAAGKNNPPFPVSPALFDILKISARAYNLSNGSFDITLGPLSRLWRRARKENSWPPADTVKATLALTGFHKVQLDTVTRMVILTQPGMQLDLGGIAQGYIAQKVTERIRLYGIGNALVNVSGDIVTIGAPPGKEGWTVAINAPRSEEEFLPQNLLITNKAVTTSGDIYQYILHNGKKYSHVINPKTGYGITSQRNVTVIANDGTTADWLTKAISLMPLRQARRLAKQLNAEFLIAEMKRGELVYHSSESFNNFWKSIAQ</sequence>
<keyword evidence="4 11" id="KW-0285">Flavoprotein</keyword>
<evidence type="ECO:0000256" key="2">
    <source>
        <dbReference type="ARBA" id="ARBA00011955"/>
    </source>
</evidence>
<keyword evidence="6 11" id="KW-0479">Metal-binding</keyword>
<evidence type="ECO:0000313" key="13">
    <source>
        <dbReference type="Proteomes" id="UP000765802"/>
    </source>
</evidence>
<evidence type="ECO:0000313" key="12">
    <source>
        <dbReference type="EMBL" id="MBC6489714.1"/>
    </source>
</evidence>
<evidence type="ECO:0000256" key="8">
    <source>
        <dbReference type="ARBA" id="ARBA00022842"/>
    </source>
</evidence>
<evidence type="ECO:0000256" key="9">
    <source>
        <dbReference type="ARBA" id="ARBA00031306"/>
    </source>
</evidence>
<evidence type="ECO:0000256" key="10">
    <source>
        <dbReference type="ARBA" id="ARBA00048540"/>
    </source>
</evidence>
<protein>
    <recommendedName>
        <fullName evidence="3 11">FAD:protein FMN transferase</fullName>
        <ecNumber evidence="2 11">2.7.1.180</ecNumber>
    </recommendedName>
    <alternativeName>
        <fullName evidence="9 11">Flavin transferase</fullName>
    </alternativeName>
</protein>